<name>A0AAW3DAG2_9GAMM</name>
<dbReference type="RefSeq" id="WP_035737062.1">
    <property type="nucleotide sequence ID" value="NZ_JACTRV010000004.1"/>
</dbReference>
<dbReference type="EMBL" id="JOUE01000006">
    <property type="protein sequence ID" value="KFJ42448.1"/>
    <property type="molecule type" value="Genomic_DNA"/>
</dbReference>
<feature type="region of interest" description="Disordered" evidence="1">
    <location>
        <begin position="60"/>
        <end position="92"/>
    </location>
</feature>
<feature type="region of interest" description="Disordered" evidence="1">
    <location>
        <begin position="1"/>
        <end position="40"/>
    </location>
</feature>
<reference evidence="2 3" key="1">
    <citation type="submission" date="2014-04" db="EMBL/GenBank/DDBJ databases">
        <authorList>
            <person name="Bishop-Lilly K.A."/>
            <person name="Broomall S.M."/>
            <person name="Chain P.S."/>
            <person name="Chertkov O."/>
            <person name="Coyne S.R."/>
            <person name="Daligault H.E."/>
            <person name="Davenport K.W."/>
            <person name="Erkkila T."/>
            <person name="Frey K.G."/>
            <person name="Gibbons H.S."/>
            <person name="Gu W."/>
            <person name="Jaissle J."/>
            <person name="Johnson S.L."/>
            <person name="Koroleva G.I."/>
            <person name="Ladner J.T."/>
            <person name="Lo C.-C."/>
            <person name="Minogue T.D."/>
            <person name="Munk C."/>
            <person name="Palacios G.F."/>
            <person name="Redden C.L."/>
            <person name="Rosenzweig C.N."/>
            <person name="Scholz M.B."/>
            <person name="Teshima H."/>
            <person name="Xu Y."/>
        </authorList>
    </citation>
    <scope>NUCLEOTIDE SEQUENCE [LARGE SCALE GENOMIC DNA]</scope>
    <source>
        <strain evidence="2 3">FAJ</strain>
    </source>
</reference>
<evidence type="ECO:0000313" key="3">
    <source>
        <dbReference type="Proteomes" id="UP000029117"/>
    </source>
</evidence>
<gene>
    <name evidence="2" type="ORF">DR78_760</name>
</gene>
<dbReference type="AlphaFoldDB" id="A0AAW3DAG2"/>
<dbReference type="SUPFAM" id="SSF53474">
    <property type="entry name" value="alpha/beta-Hydrolases"/>
    <property type="match status" value="1"/>
</dbReference>
<dbReference type="Gene3D" id="3.40.50.1820">
    <property type="entry name" value="alpha/beta hydrolase"/>
    <property type="match status" value="1"/>
</dbReference>
<accession>A0AAW3DAG2</accession>
<evidence type="ECO:0000256" key="1">
    <source>
        <dbReference type="SAM" id="MobiDB-lite"/>
    </source>
</evidence>
<organism evidence="2 3">
    <name type="scientific">Francisella philomiragia</name>
    <dbReference type="NCBI Taxonomy" id="28110"/>
    <lineage>
        <taxon>Bacteria</taxon>
        <taxon>Pseudomonadati</taxon>
        <taxon>Pseudomonadota</taxon>
        <taxon>Gammaproteobacteria</taxon>
        <taxon>Thiotrichales</taxon>
        <taxon>Francisellaceae</taxon>
        <taxon>Francisella</taxon>
    </lineage>
</organism>
<evidence type="ECO:0008006" key="4">
    <source>
        <dbReference type="Google" id="ProtNLM"/>
    </source>
</evidence>
<feature type="compositionally biased region" description="Basic and acidic residues" evidence="1">
    <location>
        <begin position="1"/>
        <end position="12"/>
    </location>
</feature>
<sequence>MAKIYDNRPSDWDDKDESGAKSQSSVSEYKSGKFQKNVVNDNNIVQEELAEGQKKKLLSSNEVRETSKGNITTTYEDDTKLTQQSKTAKESYHSNDFKSEIKKETIVTKTANRTESIIADSTTISTNKLTETSPGKHAITATKNINIKSNVAKISAEKLDVKGASFGMSAKKHTEKAPFKHVKAGDVKYNVSEKLMMDADISKSSFKLQNYQTKQAEYKHPDDVADDVYYIGEVIYSPKLSKLYFVPTNLVREVFNSQQRYLNKSKTNSVYKYNYGKRQVANRFDTSPDLEQVLLSNRDYIHISFVRASMCMLDQSVVSNPNIVALDFSKAKLDGNTSLINWGAINSDLDSKVKGLGYKAGYKFANQDAVDDGVKYLQSLSENNINRWLDIGKTYQASLLYMGLLMAGRYNFKQISEKQARLPYKPDVIADIDYDNETAIAYKSYQHEIDEDYGVFDLVTTEEYVDSEILLSQTVKVAVKNNKYVLEGDNHSKYPTDKDNQIKDGLLLWSRTVSTKHDKKIEKLNLGRLKIKDLESKQLTKPYQIDYKDDKWLVYADSKYLLSTHNHDLDYPIGDALIFEATVDEHYILEKFYYYQEARHQFELDEDIVAKDTKQKLSRRGCYESLLDTYEQSSDEKMKSYLESLQEDGKTVSIQAVIEELEKASDELILALVPDSVGKLLYLLNNLNEEDQKLIQSNQDLAERRVKLALKLVATFNTRKGYLVALQHYQSLTEYSQVKAEDSVDALWHNDDMLFASSDDKTARLINGAYNKLNSEDMVLRLRKDDDLFYKHEYLDFVPVEIAAIREADDIVHDLKEEDQEDTNQPLTDLPDKDASVLCELVYEKSALEYAFNDPLMKKVSLANIFYDVTKKYKNDKGQVIYPVRDDRGFNLSSDFKYALENYHVYYYNVLKKYKLITTSSKYVVATQSSFIGTAPSYFAIVVAHKGDKDNKGVYVVNRGTDKPWDYWADLRMGSGKLIPSSNIIPHMLVGINFTQTILDSYDLQSIGFTGHSLGGSISQIQTVRFFDYKERVSLAPTKCFEPFGARSEVDPSIGVKVDDHYFTTTTDVWTSFKNWSNILSFGYLFDDWKSLEVKLIEKYQNNSKLINDNVTNFARQGDMIAEMSAQIGGEPIKLATNIDNNYYDYLPQQTKGLVAVPQALFEPIERLNVHSIIWYRYNQYSPDGKLEKIGVNTNNVDKLKETGSSKDISNFKEVFKDA</sequence>
<evidence type="ECO:0000313" key="2">
    <source>
        <dbReference type="EMBL" id="KFJ42448.1"/>
    </source>
</evidence>
<comment type="caution">
    <text evidence="2">The sequence shown here is derived from an EMBL/GenBank/DDBJ whole genome shotgun (WGS) entry which is preliminary data.</text>
</comment>
<protein>
    <recommendedName>
        <fullName evidence="4">Lipase family protein</fullName>
    </recommendedName>
</protein>
<dbReference type="InterPro" id="IPR029058">
    <property type="entry name" value="AB_hydrolase_fold"/>
</dbReference>
<dbReference type="Proteomes" id="UP000029117">
    <property type="component" value="Unassembled WGS sequence"/>
</dbReference>
<proteinExistence type="predicted"/>